<keyword evidence="4 11" id="KW-0812">Transmembrane</keyword>
<keyword evidence="3 11" id="KW-0813">Transport</keyword>
<dbReference type="AlphaFoldDB" id="H8X7U1"/>
<evidence type="ECO:0000256" key="3">
    <source>
        <dbReference type="ARBA" id="ARBA00022448"/>
    </source>
</evidence>
<evidence type="ECO:0000313" key="16">
    <source>
        <dbReference type="Proteomes" id="UP000005018"/>
    </source>
</evidence>
<dbReference type="Pfam" id="PF05529">
    <property type="entry name" value="Bap31"/>
    <property type="match status" value="1"/>
</dbReference>
<feature type="transmembrane region" description="Helical" evidence="11">
    <location>
        <begin position="6"/>
        <end position="26"/>
    </location>
</feature>
<dbReference type="Pfam" id="PF18035">
    <property type="entry name" value="Bap31_Bap29_C"/>
    <property type="match status" value="1"/>
</dbReference>
<evidence type="ECO:0000256" key="2">
    <source>
        <dbReference type="ARBA" id="ARBA00007956"/>
    </source>
</evidence>
<dbReference type="HOGENOM" id="CLU_087648_1_0_1"/>
<proteinExistence type="inferred from homology"/>
<evidence type="ECO:0000256" key="9">
    <source>
        <dbReference type="ARBA" id="ARBA00023054"/>
    </source>
</evidence>
<evidence type="ECO:0000256" key="12">
    <source>
        <dbReference type="SAM" id="Coils"/>
    </source>
</evidence>
<gene>
    <name evidence="15" type="ORF">CORT_0E02890</name>
</gene>
<dbReference type="GO" id="GO:0006888">
    <property type="term" value="P:endoplasmic reticulum to Golgi vesicle-mediated transport"/>
    <property type="evidence" value="ECO:0007669"/>
    <property type="project" value="UniProtKB-UniRule"/>
</dbReference>
<evidence type="ECO:0000256" key="10">
    <source>
        <dbReference type="ARBA" id="ARBA00023136"/>
    </source>
</evidence>
<dbReference type="PANTHER" id="PTHR12701:SF19">
    <property type="entry name" value="ENDOPLASMIC RETICULUM TRANSMEMBRANE PROTEIN 1-RELATED"/>
    <property type="match status" value="1"/>
</dbReference>
<dbReference type="GO" id="GO:0006886">
    <property type="term" value="P:intracellular protein transport"/>
    <property type="evidence" value="ECO:0007669"/>
    <property type="project" value="UniProtKB-UniRule"/>
</dbReference>
<feature type="transmembrane region" description="Helical" evidence="11">
    <location>
        <begin position="100"/>
        <end position="120"/>
    </location>
</feature>
<reference evidence="15 16" key="1">
    <citation type="journal article" date="2012" name="PLoS ONE">
        <title>Sequence and analysis of the genome of the pathogenic yeast Candida orthopsilosis.</title>
        <authorList>
            <person name="Riccombeni A."/>
            <person name="Vidanes G."/>
            <person name="Proux-Wera E."/>
            <person name="Wolfe K.H."/>
            <person name="Butler G."/>
        </authorList>
    </citation>
    <scope>NUCLEOTIDE SEQUENCE [LARGE SCALE GENOMIC DNA]</scope>
    <source>
        <strain evidence="15 16">Co 90-125</strain>
    </source>
</reference>
<dbReference type="GO" id="GO:0070973">
    <property type="term" value="P:protein localization to endoplasmic reticulum exit site"/>
    <property type="evidence" value="ECO:0007669"/>
    <property type="project" value="UniProtKB-UniRule"/>
</dbReference>
<protein>
    <recommendedName>
        <fullName evidence="11">Endoplasmic reticulum transmembrane protein</fullName>
    </recommendedName>
</protein>
<evidence type="ECO:0000256" key="6">
    <source>
        <dbReference type="ARBA" id="ARBA00022892"/>
    </source>
</evidence>
<dbReference type="InterPro" id="IPR041672">
    <property type="entry name" value="Bap31/Bap29_C"/>
</dbReference>
<evidence type="ECO:0000256" key="8">
    <source>
        <dbReference type="ARBA" id="ARBA00022989"/>
    </source>
</evidence>
<dbReference type="eggNOG" id="KOG1962">
    <property type="taxonomic scope" value="Eukaryota"/>
</dbReference>
<comment type="function">
    <text evidence="11">May play a role in anterograde transport of membrane proteins from the endoplasmic reticulum to the Golgi.</text>
</comment>
<keyword evidence="9 12" id="KW-0175">Coiled coil</keyword>
<sequence>MSLQMLLVFSTMIFQMITLLLFVLPLPLMVRSQIVSIYIKITTAQNFRIFLGFSITLMSLQFYDCLQRLEKYHKVKENDVLQGFVNYDKLASKFYSQRNLYLSGAILYLLMGIYTVASIVKKLVLKEKLYRQLIAERDESRTGGGEKSDGEEVVKVKHLIELKQKDIDALKKQLNGLQTAYDGLNKGEERSKDD</sequence>
<feature type="coiled-coil region" evidence="12">
    <location>
        <begin position="160"/>
        <end position="187"/>
    </location>
</feature>
<dbReference type="GO" id="GO:0005789">
    <property type="term" value="C:endoplasmic reticulum membrane"/>
    <property type="evidence" value="ECO:0007669"/>
    <property type="project" value="UniProtKB-SubCell"/>
</dbReference>
<keyword evidence="6 11" id="KW-0931">ER-Golgi transport</keyword>
<dbReference type="EMBL" id="HE681723">
    <property type="protein sequence ID" value="CCG23877.1"/>
    <property type="molecule type" value="Genomic_DNA"/>
</dbReference>
<dbReference type="Proteomes" id="UP000005018">
    <property type="component" value="Chromosome 5"/>
</dbReference>
<evidence type="ECO:0000259" key="14">
    <source>
        <dbReference type="Pfam" id="PF18035"/>
    </source>
</evidence>
<evidence type="ECO:0000256" key="11">
    <source>
        <dbReference type="RuleBase" id="RU367026"/>
    </source>
</evidence>
<keyword evidence="7 11" id="KW-0653">Protein transport</keyword>
<keyword evidence="5 11" id="KW-0256">Endoplasmic reticulum</keyword>
<feature type="transmembrane region" description="Helical" evidence="11">
    <location>
        <begin position="47"/>
        <end position="63"/>
    </location>
</feature>
<evidence type="ECO:0000256" key="1">
    <source>
        <dbReference type="ARBA" id="ARBA00004477"/>
    </source>
</evidence>
<dbReference type="KEGG" id="cot:CORT_0E02890"/>
<organism evidence="15 16">
    <name type="scientific">Candida orthopsilosis (strain 90-125)</name>
    <name type="common">Yeast</name>
    <dbReference type="NCBI Taxonomy" id="1136231"/>
    <lineage>
        <taxon>Eukaryota</taxon>
        <taxon>Fungi</taxon>
        <taxon>Dikarya</taxon>
        <taxon>Ascomycota</taxon>
        <taxon>Saccharomycotina</taxon>
        <taxon>Pichiomycetes</taxon>
        <taxon>Debaryomycetaceae</taxon>
        <taxon>Candida/Lodderomyces clade</taxon>
        <taxon>Candida</taxon>
    </lineage>
</organism>
<name>H8X7U1_CANO9</name>
<feature type="domain" description="Bap31/Bap29 cytoplasmic coiled-coil" evidence="14">
    <location>
        <begin position="151"/>
        <end position="193"/>
    </location>
</feature>
<accession>H8X7U1</accession>
<dbReference type="GeneID" id="14540828"/>
<evidence type="ECO:0000313" key="15">
    <source>
        <dbReference type="EMBL" id="CCG23877.1"/>
    </source>
</evidence>
<evidence type="ECO:0000256" key="5">
    <source>
        <dbReference type="ARBA" id="ARBA00022824"/>
    </source>
</evidence>
<dbReference type="RefSeq" id="XP_003870008.1">
    <property type="nucleotide sequence ID" value="XM_003869959.1"/>
</dbReference>
<comment type="similarity">
    <text evidence="2 11">Belongs to the BCAP29/BCAP31 family.</text>
</comment>
<keyword evidence="8 11" id="KW-1133">Transmembrane helix</keyword>
<feature type="domain" description="BAP29/BAP31 transmembrane" evidence="13">
    <location>
        <begin position="1"/>
        <end position="132"/>
    </location>
</feature>
<evidence type="ECO:0000256" key="7">
    <source>
        <dbReference type="ARBA" id="ARBA00022927"/>
    </source>
</evidence>
<keyword evidence="16" id="KW-1185">Reference proteome</keyword>
<dbReference type="InterPro" id="IPR008417">
    <property type="entry name" value="BAP29/BAP31"/>
</dbReference>
<comment type="subcellular location">
    <subcellularLocation>
        <location evidence="1 11">Endoplasmic reticulum membrane</location>
        <topology evidence="1 11">Multi-pass membrane protein</topology>
    </subcellularLocation>
</comment>
<dbReference type="PANTHER" id="PTHR12701">
    <property type="entry name" value="BCR-ASSOCIATED PROTEIN, BAP"/>
    <property type="match status" value="1"/>
</dbReference>
<evidence type="ECO:0000259" key="13">
    <source>
        <dbReference type="Pfam" id="PF05529"/>
    </source>
</evidence>
<evidence type="ECO:0000256" key="4">
    <source>
        <dbReference type="ARBA" id="ARBA00022692"/>
    </source>
</evidence>
<keyword evidence="10 11" id="KW-0472">Membrane</keyword>
<dbReference type="InterPro" id="IPR040463">
    <property type="entry name" value="BAP29/BAP31_N"/>
</dbReference>
<dbReference type="OrthoDB" id="435607at2759"/>